<feature type="chain" id="PRO_5038875918" evidence="4">
    <location>
        <begin position="24"/>
        <end position="408"/>
    </location>
</feature>
<proteinExistence type="inferred from homology"/>
<evidence type="ECO:0000259" key="5">
    <source>
        <dbReference type="Pfam" id="PF00496"/>
    </source>
</evidence>
<keyword evidence="3 4" id="KW-0732">Signal</keyword>
<dbReference type="InterPro" id="IPR000914">
    <property type="entry name" value="SBP_5_dom"/>
</dbReference>
<name>A0A7W3PDY7_9MICO</name>
<dbReference type="Gene3D" id="3.10.105.10">
    <property type="entry name" value="Dipeptide-binding Protein, Domain 3"/>
    <property type="match status" value="1"/>
</dbReference>
<feature type="signal peptide" evidence="4">
    <location>
        <begin position="1"/>
        <end position="23"/>
    </location>
</feature>
<keyword evidence="7" id="KW-1185">Reference proteome</keyword>
<keyword evidence="2" id="KW-0813">Transport</keyword>
<dbReference type="SUPFAM" id="SSF53850">
    <property type="entry name" value="Periplasmic binding protein-like II"/>
    <property type="match status" value="1"/>
</dbReference>
<evidence type="ECO:0000313" key="6">
    <source>
        <dbReference type="EMBL" id="MBA8808485.1"/>
    </source>
</evidence>
<dbReference type="PANTHER" id="PTHR30290">
    <property type="entry name" value="PERIPLASMIC BINDING COMPONENT OF ABC TRANSPORTER"/>
    <property type="match status" value="1"/>
</dbReference>
<dbReference type="InterPro" id="IPR039424">
    <property type="entry name" value="SBP_5"/>
</dbReference>
<dbReference type="GO" id="GO:1904680">
    <property type="term" value="F:peptide transmembrane transporter activity"/>
    <property type="evidence" value="ECO:0007669"/>
    <property type="project" value="TreeGrafter"/>
</dbReference>
<comment type="caution">
    <text evidence="6">The sequence shown here is derived from an EMBL/GenBank/DDBJ whole genome shotgun (WGS) entry which is preliminary data.</text>
</comment>
<dbReference type="Proteomes" id="UP000540568">
    <property type="component" value="Unassembled WGS sequence"/>
</dbReference>
<dbReference type="PROSITE" id="PS51257">
    <property type="entry name" value="PROKAR_LIPOPROTEIN"/>
    <property type="match status" value="1"/>
</dbReference>
<evidence type="ECO:0000256" key="4">
    <source>
        <dbReference type="SAM" id="SignalP"/>
    </source>
</evidence>
<dbReference type="PANTHER" id="PTHR30290:SF9">
    <property type="entry name" value="OLIGOPEPTIDE-BINDING PROTEIN APPA"/>
    <property type="match status" value="1"/>
</dbReference>
<evidence type="ECO:0000313" key="7">
    <source>
        <dbReference type="Proteomes" id="UP000540568"/>
    </source>
</evidence>
<protein>
    <submittedName>
        <fullName evidence="6">Peptide/nickel transport system substrate-binding protein</fullName>
    </submittedName>
</protein>
<dbReference type="CDD" id="cd00995">
    <property type="entry name" value="PBP2_NikA_DppA_OppA_like"/>
    <property type="match status" value="1"/>
</dbReference>
<dbReference type="RefSeq" id="WP_182616510.1">
    <property type="nucleotide sequence ID" value="NZ_BAAATF010000003.1"/>
</dbReference>
<feature type="domain" description="Solute-binding protein family 5" evidence="5">
    <location>
        <begin position="79"/>
        <end position="392"/>
    </location>
</feature>
<accession>A0A7W3PDY7</accession>
<dbReference type="Pfam" id="PF00496">
    <property type="entry name" value="SBP_bac_5"/>
    <property type="match status" value="1"/>
</dbReference>
<gene>
    <name evidence="6" type="ORF">FHX71_002427</name>
</gene>
<evidence type="ECO:0000256" key="3">
    <source>
        <dbReference type="ARBA" id="ARBA00022729"/>
    </source>
</evidence>
<reference evidence="6 7" key="1">
    <citation type="submission" date="2020-07" db="EMBL/GenBank/DDBJ databases">
        <title>Sequencing the genomes of 1000 actinobacteria strains.</title>
        <authorList>
            <person name="Klenk H.-P."/>
        </authorList>
    </citation>
    <scope>NUCLEOTIDE SEQUENCE [LARGE SCALE GENOMIC DNA]</scope>
    <source>
        <strain evidence="6 7">DSM 44121</strain>
    </source>
</reference>
<dbReference type="GO" id="GO:0015833">
    <property type="term" value="P:peptide transport"/>
    <property type="evidence" value="ECO:0007669"/>
    <property type="project" value="TreeGrafter"/>
</dbReference>
<sequence length="408" mass="42840">MPDNRTRPVAAAGLALVAGLALSACSAASGSTAVSHDLVIGAVTEPERQPDPLVEGSLAGFNYYYNLYDQLTTLNADGEIEPSVATEWTSNEDFTEWTFTLRDDVVFHDGEPLTAADVAFSYNQVLATEDSDIRGYMGMLESAEATDDTTVVFTLSSPFSPWPSITTSVSIVPEAVYTELGPDGFVEAPVGSGPFTYVSWTRGVEYVLEGNDDYWGGAPEVDTLTFQTVADEEARLNGVIAGSLDVALVSPNQVSALDGSGAEVASRESNGVIFLGTNSTKGALQDPLVRRAISLAIDKEELVAQALGGRAVANDQPVAPNVTGYADDAQAPGFDPAAAKELLAQSSYDGEAIPFEYATDGRIPLSSEVAQAVAGYLDAVGIKVELVGMDQASLSNKIYGTVTWTACS</sequence>
<comment type="similarity">
    <text evidence="1">Belongs to the bacterial solute-binding protein 5 family.</text>
</comment>
<organism evidence="6 7">
    <name type="scientific">Promicromonospora sukumoe</name>
    <dbReference type="NCBI Taxonomy" id="88382"/>
    <lineage>
        <taxon>Bacteria</taxon>
        <taxon>Bacillati</taxon>
        <taxon>Actinomycetota</taxon>
        <taxon>Actinomycetes</taxon>
        <taxon>Micrococcales</taxon>
        <taxon>Promicromonosporaceae</taxon>
        <taxon>Promicromonospora</taxon>
    </lineage>
</organism>
<evidence type="ECO:0000256" key="1">
    <source>
        <dbReference type="ARBA" id="ARBA00005695"/>
    </source>
</evidence>
<dbReference type="EMBL" id="JACGWV010000001">
    <property type="protein sequence ID" value="MBA8808485.1"/>
    <property type="molecule type" value="Genomic_DNA"/>
</dbReference>
<evidence type="ECO:0000256" key="2">
    <source>
        <dbReference type="ARBA" id="ARBA00022448"/>
    </source>
</evidence>
<dbReference type="AlphaFoldDB" id="A0A7W3PDY7"/>
<dbReference type="Gene3D" id="3.40.190.10">
    <property type="entry name" value="Periplasmic binding protein-like II"/>
    <property type="match status" value="1"/>
</dbReference>